<feature type="domain" description="Shedu protein SduA C-terminal" evidence="1">
    <location>
        <begin position="216"/>
        <end position="380"/>
    </location>
</feature>
<accession>A0A7S6YKJ6</accession>
<reference evidence="2" key="1">
    <citation type="submission" date="2020-09" db="EMBL/GenBank/DDBJ databases">
        <authorList>
            <person name="Eze J.U."/>
            <person name="Rahube T.O."/>
        </authorList>
    </citation>
    <scope>NUCLEOTIDE SEQUENCE</scope>
    <source>
        <strain evidence="2">DM6</strain>
    </source>
</reference>
<evidence type="ECO:0000313" key="2">
    <source>
        <dbReference type="EMBL" id="QOW96891.1"/>
    </source>
</evidence>
<dbReference type="EMBL" id="MW048531">
    <property type="protein sequence ID" value="QOW96891.1"/>
    <property type="molecule type" value="Genomic_DNA"/>
</dbReference>
<dbReference type="Pfam" id="PF14082">
    <property type="entry name" value="SduA_C"/>
    <property type="match status" value="1"/>
</dbReference>
<protein>
    <submittedName>
        <fullName evidence="2">Orf11</fullName>
    </submittedName>
</protein>
<evidence type="ECO:0000259" key="1">
    <source>
        <dbReference type="Pfam" id="PF14082"/>
    </source>
</evidence>
<name>A0A7S6YKJ6_SERMA</name>
<sequence>MIIFRNEENKIILEYTPEMISAEHVYDELEKNNIYTIAKTFYLSKNELASTFDDDNRDTIEFVVAEKIENYYRFHGELLGLDVDVFIHEEVNLSRKIFVAERLISIFKKIGKITNSDIYIGGNKIGCIPYVEFNKLINKFPSTYELNRYALARVESIISSYIESDGQHEKSYHDYLNKKIDLKDNSISNQLADYEEFKYQKILEKLKEMLKNEDKYTEKQWQVEILDIILLLYPKYLYVFDEAKVKDFHSAKNRSIDYLLVDSSGNIDIIEIKKPFDKCIVTERGYRDNYIPLRELSGTVMQIEKYIFHLNKSGEVGEKRLTQQFKRKIPDDFEIKITNPGGFIIMGRKTNLRKEQLYDFEIIKRKYKNLIDILTYDDLIERLEFILNKWSHKKQIPTK</sequence>
<dbReference type="InterPro" id="IPR025359">
    <property type="entry name" value="SduA_C"/>
</dbReference>
<organism evidence="2">
    <name type="scientific">Serratia marcescens</name>
    <dbReference type="NCBI Taxonomy" id="615"/>
    <lineage>
        <taxon>Bacteria</taxon>
        <taxon>Pseudomonadati</taxon>
        <taxon>Pseudomonadota</taxon>
        <taxon>Gammaproteobacteria</taxon>
        <taxon>Enterobacterales</taxon>
        <taxon>Yersiniaceae</taxon>
        <taxon>Serratia</taxon>
    </lineage>
</organism>
<proteinExistence type="predicted"/>
<dbReference type="RefSeq" id="WP_234721135.1">
    <property type="nucleotide sequence ID" value="NZ_JBAJWB010000002.1"/>
</dbReference>
<dbReference type="AlphaFoldDB" id="A0A7S6YKJ6"/>